<feature type="region of interest" description="Disordered" evidence="1">
    <location>
        <begin position="1"/>
        <end position="46"/>
    </location>
</feature>
<protein>
    <submittedName>
        <fullName evidence="2">DNA replication initiation complex subunit</fullName>
    </submittedName>
</protein>
<evidence type="ECO:0000313" key="3">
    <source>
        <dbReference type="Proteomes" id="UP000248291"/>
    </source>
</evidence>
<accession>A0AAN4Q4D6</accession>
<feature type="region of interest" description="Disordered" evidence="1">
    <location>
        <begin position="205"/>
        <end position="227"/>
    </location>
</feature>
<feature type="compositionally biased region" description="Polar residues" evidence="1">
    <location>
        <begin position="208"/>
        <end position="227"/>
    </location>
</feature>
<reference evidence="2 3" key="1">
    <citation type="submission" date="2018-04" db="EMBL/GenBank/DDBJ databases">
        <title>Draft genome sequence of Pseudomonas syringae pv. actinidiae biovar 3 strains isolated from kiwifruit in Kagawa prefecture.</title>
        <authorList>
            <person name="Tabuchi M."/>
            <person name="Saito M."/>
            <person name="Fujiwara S."/>
            <person name="Sasa N."/>
            <person name="Akimitsu K."/>
            <person name="Gomi K."/>
            <person name="Konishi-Sugita S."/>
            <person name="Hamano K."/>
            <person name="Kataoka I."/>
        </authorList>
    </citation>
    <scope>NUCLEOTIDE SEQUENCE [LARGE SCALE GENOMIC DNA]</scope>
    <source>
        <strain evidence="2 3">MAFF212211</strain>
    </source>
</reference>
<comment type="caution">
    <text evidence="2">The sequence shown here is derived from an EMBL/GenBank/DDBJ whole genome shotgun (WGS) entry which is preliminary data.</text>
</comment>
<feature type="compositionally biased region" description="Polar residues" evidence="1">
    <location>
        <begin position="33"/>
        <end position="42"/>
    </location>
</feature>
<name>A0AAN4Q4D6_PSESF</name>
<dbReference type="EMBL" id="BGKA01000097">
    <property type="protein sequence ID" value="GBH17122.1"/>
    <property type="molecule type" value="Genomic_DNA"/>
</dbReference>
<dbReference type="AlphaFoldDB" id="A0AAN4Q4D6"/>
<evidence type="ECO:0000256" key="1">
    <source>
        <dbReference type="SAM" id="MobiDB-lite"/>
    </source>
</evidence>
<evidence type="ECO:0000313" key="2">
    <source>
        <dbReference type="EMBL" id="GBH17122.1"/>
    </source>
</evidence>
<sequence>MLIHKPRRPIKGLSPAGHGSGPGDASLVRELQGTGSKTSRVSAQAEARPEGILRRLYQLTLTSLNLSTLSLFSRSRKDSFKAGDCLTLPLAASNVIVTRVGTLRISWKLSQRSYLASPTRICERPGAPPVSSNRLIGFTKRKSRSALLLVSSSVQVGDWPFWSQPSNSMSRLSTFSERFPNMLALSFSVNSVWLRAKSTEGLAYSPPSLKNTAQRNRASPNQTPSLSTEGSFLARIAMYRPQSIMAVLTIMIRVFQLMKSTLRPRTAGSGKKYVKILHMAPIMPVTLIDILARIA</sequence>
<gene>
    <name evidence="2" type="ORF">KPSA3_03083</name>
</gene>
<feature type="compositionally biased region" description="Basic residues" evidence="1">
    <location>
        <begin position="1"/>
        <end position="10"/>
    </location>
</feature>
<proteinExistence type="predicted"/>
<dbReference type="Proteomes" id="UP000248291">
    <property type="component" value="Unassembled WGS sequence"/>
</dbReference>
<organism evidence="2 3">
    <name type="scientific">Pseudomonas syringae pv. actinidiae</name>
    <dbReference type="NCBI Taxonomy" id="103796"/>
    <lineage>
        <taxon>Bacteria</taxon>
        <taxon>Pseudomonadati</taxon>
        <taxon>Pseudomonadota</taxon>
        <taxon>Gammaproteobacteria</taxon>
        <taxon>Pseudomonadales</taxon>
        <taxon>Pseudomonadaceae</taxon>
        <taxon>Pseudomonas</taxon>
        <taxon>Pseudomonas syringae</taxon>
    </lineage>
</organism>